<keyword evidence="3" id="KW-0677">Repeat</keyword>
<dbReference type="GO" id="GO:0031267">
    <property type="term" value="F:small GTPase binding"/>
    <property type="evidence" value="ECO:0007669"/>
    <property type="project" value="TreeGrafter"/>
</dbReference>
<dbReference type="GO" id="GO:0005096">
    <property type="term" value="F:GTPase activator activity"/>
    <property type="evidence" value="ECO:0007669"/>
    <property type="project" value="UniProtKB-KW"/>
</dbReference>
<dbReference type="PANTHER" id="PTHR24113:SF12">
    <property type="entry name" value="RAN GTPASE-ACTIVATING PROTEIN 1"/>
    <property type="match status" value="1"/>
</dbReference>
<feature type="region of interest" description="Disordered" evidence="4">
    <location>
        <begin position="130"/>
        <end position="211"/>
    </location>
</feature>
<evidence type="ECO:0000313" key="5">
    <source>
        <dbReference type="EMBL" id="CAE0268496.1"/>
    </source>
</evidence>
<keyword evidence="1" id="KW-0343">GTPase activation</keyword>
<evidence type="ECO:0000256" key="1">
    <source>
        <dbReference type="ARBA" id="ARBA00022468"/>
    </source>
</evidence>
<dbReference type="GO" id="GO:0006913">
    <property type="term" value="P:nucleocytoplasmic transport"/>
    <property type="evidence" value="ECO:0007669"/>
    <property type="project" value="TreeGrafter"/>
</dbReference>
<dbReference type="SUPFAM" id="SSF52047">
    <property type="entry name" value="RNI-like"/>
    <property type="match status" value="1"/>
</dbReference>
<accession>A0A7S3LWE7</accession>
<dbReference type="Gene3D" id="3.80.10.10">
    <property type="entry name" value="Ribonuclease Inhibitor"/>
    <property type="match status" value="2"/>
</dbReference>
<dbReference type="GO" id="GO:0005634">
    <property type="term" value="C:nucleus"/>
    <property type="evidence" value="ECO:0007669"/>
    <property type="project" value="TreeGrafter"/>
</dbReference>
<name>A0A7S3LWE7_9EUKA</name>
<dbReference type="InterPro" id="IPR027038">
    <property type="entry name" value="RanGap"/>
</dbReference>
<dbReference type="PANTHER" id="PTHR24113">
    <property type="entry name" value="RAN GTPASE-ACTIVATING PROTEIN 1"/>
    <property type="match status" value="1"/>
</dbReference>
<sequence>MESFTVGGSPALSGGGGGGDFGGGNPFLGGAKKGDQHDERQVKGSQSAQLLPFYESFHRQTQKLPMTVEGGLQRLVVMNGADYTPLSLDDVRDVKGFEDTVAPKKWAKRFDSNDVERTYEAPLEERRQRWEKEGRLSPPPQWKNKAVSRLAESPPRSRAATSMSAYGQKGGRDSDARGRGAPRSHSAIPFESRGGGKKGNRGKGGSGGSGEVSVEAARRILGFGASSTSTSVTATASHLPSITEGRKGASAVGRGMSMLNKLKQKGMVSMLGKVGARDVAGLFNAAGKDKADRDFKSMAGVGGRRLSIESMASQGGGPEREEGWDDSSVLSGDGRSNPMEVIGSKENFGVYASKEVAERVYLDKCAEYMVTRPILDISKMHKSGVLDLTSFSIDAVHAKALGHYLASASPIDYLILKNIHIGDGGMAHLYNAVAQNKGIFAIRLDSVGITKLGSSTLLTFLTKKDFQRISLSGNKLGIKLLRDVIQHIIYDKNIEQLDMSNVKTEKPPAIEYAYLIKKNTKLKEIGLARNGFKAEGVRQLVKGLPFNSTLRFLDLSHNQLGEKGGLLLAKGLTDACRIETLFVHSNQLGPRATLMLVR</sequence>
<dbReference type="PROSITE" id="PS51450">
    <property type="entry name" value="LRR"/>
    <property type="match status" value="1"/>
</dbReference>
<dbReference type="AlphaFoldDB" id="A0A7S3LWE7"/>
<dbReference type="EMBL" id="HBIB01046934">
    <property type="protein sequence ID" value="CAE0268496.1"/>
    <property type="molecule type" value="Transcribed_RNA"/>
</dbReference>
<protein>
    <submittedName>
        <fullName evidence="5">Uncharacterized protein</fullName>
    </submittedName>
</protein>
<dbReference type="GO" id="GO:0048471">
    <property type="term" value="C:perinuclear region of cytoplasm"/>
    <property type="evidence" value="ECO:0007669"/>
    <property type="project" value="TreeGrafter"/>
</dbReference>
<proteinExistence type="predicted"/>
<keyword evidence="2" id="KW-0433">Leucine-rich repeat</keyword>
<evidence type="ECO:0000256" key="2">
    <source>
        <dbReference type="ARBA" id="ARBA00022614"/>
    </source>
</evidence>
<feature type="compositionally biased region" description="Basic and acidic residues" evidence="4">
    <location>
        <begin position="32"/>
        <end position="42"/>
    </location>
</feature>
<gene>
    <name evidence="5" type="ORF">PBIL07802_LOCUS30846</name>
</gene>
<feature type="region of interest" description="Disordered" evidence="4">
    <location>
        <begin position="310"/>
        <end position="336"/>
    </location>
</feature>
<reference evidence="5" key="1">
    <citation type="submission" date="2021-01" db="EMBL/GenBank/DDBJ databases">
        <authorList>
            <person name="Corre E."/>
            <person name="Pelletier E."/>
            <person name="Niang G."/>
            <person name="Scheremetjew M."/>
            <person name="Finn R."/>
            <person name="Kale V."/>
            <person name="Holt S."/>
            <person name="Cochrane G."/>
            <person name="Meng A."/>
            <person name="Brown T."/>
            <person name="Cohen L."/>
        </authorList>
    </citation>
    <scope>NUCLEOTIDE SEQUENCE</scope>
    <source>
        <strain evidence="5">NIES-2562</strain>
    </source>
</reference>
<dbReference type="InterPro" id="IPR032675">
    <property type="entry name" value="LRR_dom_sf"/>
</dbReference>
<dbReference type="GO" id="GO:0005829">
    <property type="term" value="C:cytosol"/>
    <property type="evidence" value="ECO:0007669"/>
    <property type="project" value="TreeGrafter"/>
</dbReference>
<evidence type="ECO:0000256" key="3">
    <source>
        <dbReference type="ARBA" id="ARBA00022737"/>
    </source>
</evidence>
<dbReference type="InterPro" id="IPR001611">
    <property type="entry name" value="Leu-rich_rpt"/>
</dbReference>
<dbReference type="SMART" id="SM00368">
    <property type="entry name" value="LRR_RI"/>
    <property type="match status" value="3"/>
</dbReference>
<dbReference type="Pfam" id="PF13516">
    <property type="entry name" value="LRR_6"/>
    <property type="match status" value="1"/>
</dbReference>
<evidence type="ECO:0000256" key="4">
    <source>
        <dbReference type="SAM" id="MobiDB-lite"/>
    </source>
</evidence>
<feature type="region of interest" description="Disordered" evidence="4">
    <location>
        <begin position="1"/>
        <end position="47"/>
    </location>
</feature>
<organism evidence="5">
    <name type="scientific">Palpitomonas bilix</name>
    <dbReference type="NCBI Taxonomy" id="652834"/>
    <lineage>
        <taxon>Eukaryota</taxon>
        <taxon>Eukaryota incertae sedis</taxon>
    </lineage>
</organism>
<feature type="compositionally biased region" description="Gly residues" evidence="4">
    <location>
        <begin position="13"/>
        <end position="27"/>
    </location>
</feature>